<organism evidence="2 3">
    <name type="scientific">Amanita muscaria (strain Koide BX008)</name>
    <dbReference type="NCBI Taxonomy" id="946122"/>
    <lineage>
        <taxon>Eukaryota</taxon>
        <taxon>Fungi</taxon>
        <taxon>Dikarya</taxon>
        <taxon>Basidiomycota</taxon>
        <taxon>Agaricomycotina</taxon>
        <taxon>Agaricomycetes</taxon>
        <taxon>Agaricomycetidae</taxon>
        <taxon>Agaricales</taxon>
        <taxon>Pluteineae</taxon>
        <taxon>Amanitaceae</taxon>
        <taxon>Amanita</taxon>
    </lineage>
</organism>
<evidence type="ECO:0000256" key="1">
    <source>
        <dbReference type="SAM" id="Phobius"/>
    </source>
</evidence>
<sequence length="106" mass="11704">MYTVKKYSDFSGLGPSDVNKTIEFSNHDGELAPGVDLPNPHFFAIHAAIAGILVMSGAGRFFDKLLEKFADGGGSFPVHCWEEFDEMVQLSEVKELVQNLQTLQVQ</sequence>
<evidence type="ECO:0000313" key="2">
    <source>
        <dbReference type="EMBL" id="KIL66742.1"/>
    </source>
</evidence>
<protein>
    <submittedName>
        <fullName evidence="2">Uncharacterized protein</fullName>
    </submittedName>
</protein>
<dbReference type="InParanoid" id="A0A0C2WY51"/>
<keyword evidence="3" id="KW-1185">Reference proteome</keyword>
<dbReference type="Proteomes" id="UP000054549">
    <property type="component" value="Unassembled WGS sequence"/>
</dbReference>
<keyword evidence="1" id="KW-1133">Transmembrane helix</keyword>
<accession>A0A0C2WY51</accession>
<name>A0A0C2WY51_AMAMK</name>
<proteinExistence type="predicted"/>
<keyword evidence="1" id="KW-0812">Transmembrane</keyword>
<reference evidence="2 3" key="1">
    <citation type="submission" date="2014-04" db="EMBL/GenBank/DDBJ databases">
        <title>Evolutionary Origins and Diversification of the Mycorrhizal Mutualists.</title>
        <authorList>
            <consortium name="DOE Joint Genome Institute"/>
            <consortium name="Mycorrhizal Genomics Consortium"/>
            <person name="Kohler A."/>
            <person name="Kuo A."/>
            <person name="Nagy L.G."/>
            <person name="Floudas D."/>
            <person name="Copeland A."/>
            <person name="Barry K.W."/>
            <person name="Cichocki N."/>
            <person name="Veneault-Fourrey C."/>
            <person name="LaButti K."/>
            <person name="Lindquist E.A."/>
            <person name="Lipzen A."/>
            <person name="Lundell T."/>
            <person name="Morin E."/>
            <person name="Murat C."/>
            <person name="Riley R."/>
            <person name="Ohm R."/>
            <person name="Sun H."/>
            <person name="Tunlid A."/>
            <person name="Henrissat B."/>
            <person name="Grigoriev I.V."/>
            <person name="Hibbett D.S."/>
            <person name="Martin F."/>
        </authorList>
    </citation>
    <scope>NUCLEOTIDE SEQUENCE [LARGE SCALE GENOMIC DNA]</scope>
    <source>
        <strain evidence="2 3">Koide BX008</strain>
    </source>
</reference>
<dbReference type="EMBL" id="KN818234">
    <property type="protein sequence ID" value="KIL66742.1"/>
    <property type="molecule type" value="Genomic_DNA"/>
</dbReference>
<feature type="transmembrane region" description="Helical" evidence="1">
    <location>
        <begin position="43"/>
        <end position="62"/>
    </location>
</feature>
<dbReference type="AlphaFoldDB" id="A0A0C2WY51"/>
<dbReference type="HOGENOM" id="CLU_2222549_0_0_1"/>
<gene>
    <name evidence="2" type="ORF">M378DRAFT_160218</name>
</gene>
<evidence type="ECO:0000313" key="3">
    <source>
        <dbReference type="Proteomes" id="UP000054549"/>
    </source>
</evidence>
<dbReference type="STRING" id="946122.A0A0C2WY51"/>
<keyword evidence="1" id="KW-0472">Membrane</keyword>